<feature type="region of interest" description="Disordered" evidence="12">
    <location>
        <begin position="281"/>
        <end position="305"/>
    </location>
</feature>
<dbReference type="RefSeq" id="WP_209646073.1">
    <property type="nucleotide sequence ID" value="NZ_JAGINW010000001.1"/>
</dbReference>
<feature type="domain" description="ABC transporter" evidence="13">
    <location>
        <begin position="312"/>
        <end position="562"/>
    </location>
</feature>
<dbReference type="Pfam" id="PF00005">
    <property type="entry name" value="ABC_tran"/>
    <property type="match status" value="1"/>
</dbReference>
<keyword evidence="10 11" id="KW-0472">Membrane</keyword>
<evidence type="ECO:0000256" key="11">
    <source>
        <dbReference type="RuleBase" id="RU363032"/>
    </source>
</evidence>
<dbReference type="PROSITE" id="PS00211">
    <property type="entry name" value="ABC_TRANSPORTER_1"/>
    <property type="match status" value="1"/>
</dbReference>
<comment type="caution">
    <text evidence="15">The sequence shown here is derived from an EMBL/GenBank/DDBJ whole genome shotgun (WGS) entry which is preliminary data.</text>
</comment>
<dbReference type="SUPFAM" id="SSF161098">
    <property type="entry name" value="MetI-like"/>
    <property type="match status" value="1"/>
</dbReference>
<dbReference type="CDD" id="cd06261">
    <property type="entry name" value="TM_PBP2"/>
    <property type="match status" value="1"/>
</dbReference>
<keyword evidence="16" id="KW-1185">Reference proteome</keyword>
<comment type="similarity">
    <text evidence="3">Belongs to the ABC transporter superfamily.</text>
</comment>
<dbReference type="InterPro" id="IPR003593">
    <property type="entry name" value="AAA+_ATPase"/>
</dbReference>
<evidence type="ECO:0000256" key="4">
    <source>
        <dbReference type="ARBA" id="ARBA00022448"/>
    </source>
</evidence>
<dbReference type="PROSITE" id="PS50893">
    <property type="entry name" value="ABC_TRANSPORTER_2"/>
    <property type="match status" value="1"/>
</dbReference>
<dbReference type="PANTHER" id="PTHR43297">
    <property type="entry name" value="OLIGOPEPTIDE TRANSPORT ATP-BINDING PROTEIN APPD"/>
    <property type="match status" value="1"/>
</dbReference>
<feature type="transmembrane region" description="Helical" evidence="11">
    <location>
        <begin position="83"/>
        <end position="107"/>
    </location>
</feature>
<keyword evidence="8 15" id="KW-0067">ATP-binding</keyword>
<feature type="domain" description="ABC transmembrane type-1" evidence="14">
    <location>
        <begin position="79"/>
        <end position="268"/>
    </location>
</feature>
<dbReference type="SMART" id="SM00382">
    <property type="entry name" value="AAA"/>
    <property type="match status" value="1"/>
</dbReference>
<evidence type="ECO:0000256" key="10">
    <source>
        <dbReference type="ARBA" id="ARBA00023136"/>
    </source>
</evidence>
<proteinExistence type="inferred from homology"/>
<dbReference type="InterPro" id="IPR003439">
    <property type="entry name" value="ABC_transporter-like_ATP-bd"/>
</dbReference>
<keyword evidence="9 11" id="KW-1133">Transmembrane helix</keyword>
<dbReference type="InterPro" id="IPR050388">
    <property type="entry name" value="ABC_Ni/Peptide_Import"/>
</dbReference>
<organism evidence="15 16">
    <name type="scientific">Kibdelosporangium banguiense</name>
    <dbReference type="NCBI Taxonomy" id="1365924"/>
    <lineage>
        <taxon>Bacteria</taxon>
        <taxon>Bacillati</taxon>
        <taxon>Actinomycetota</taxon>
        <taxon>Actinomycetes</taxon>
        <taxon>Pseudonocardiales</taxon>
        <taxon>Pseudonocardiaceae</taxon>
        <taxon>Kibdelosporangium</taxon>
    </lineage>
</organism>
<feature type="transmembrane region" description="Helical" evidence="11">
    <location>
        <begin position="196"/>
        <end position="223"/>
    </location>
</feature>
<dbReference type="SUPFAM" id="SSF52540">
    <property type="entry name" value="P-loop containing nucleoside triphosphate hydrolases"/>
    <property type="match status" value="1"/>
</dbReference>
<evidence type="ECO:0000256" key="1">
    <source>
        <dbReference type="ARBA" id="ARBA00004141"/>
    </source>
</evidence>
<dbReference type="Pfam" id="PF08352">
    <property type="entry name" value="oligo_HPY"/>
    <property type="match status" value="1"/>
</dbReference>
<dbReference type="InterPro" id="IPR017871">
    <property type="entry name" value="ABC_transporter-like_CS"/>
</dbReference>
<evidence type="ECO:0000256" key="6">
    <source>
        <dbReference type="ARBA" id="ARBA00022692"/>
    </source>
</evidence>
<dbReference type="Pfam" id="PF00528">
    <property type="entry name" value="BPD_transp_1"/>
    <property type="match status" value="1"/>
</dbReference>
<feature type="transmembrane region" description="Helical" evidence="11">
    <location>
        <begin position="114"/>
        <end position="137"/>
    </location>
</feature>
<evidence type="ECO:0000256" key="5">
    <source>
        <dbReference type="ARBA" id="ARBA00022475"/>
    </source>
</evidence>
<evidence type="ECO:0000259" key="13">
    <source>
        <dbReference type="PROSITE" id="PS50893"/>
    </source>
</evidence>
<evidence type="ECO:0000256" key="7">
    <source>
        <dbReference type="ARBA" id="ARBA00022741"/>
    </source>
</evidence>
<sequence length="641" mass="66706">MAPQKQRHWLRAALRTPGGAAGAGLVAALVLTAIFAPVLLGGTAVDFRPAQANLGASWQHLFGTDELGRDILARTLVAVRLSLLTAAGAVIIATAGGVLLGALAAVLGKVARQVLYQVTSAATAFPPVLVGVLVAVMLGRSSWAAMIGLAVAGIPGIARVTLNLSTSVAGSEFVTAAKVIGVPRGRILLRYILPSVAGPLLTSLVLSIGSAMLFLSAISFLGLGTQAPGFDLGSLMTSGLANVYTLPMAAVGPGLVIVLVGVAFNLLGEALGTGIDPRQRAAISSQGRVPKGDKQSATTRTAPRPANQDAVLAIEDLRVTIDKAGDTVELVRGVDVSVGRGEMLGIVGESGSGKTMTLSAMSRLLPPSVTYSADRHEFAGEDLHLADEARLRRVISNRMPMIFQDPMSSLNPALRIGTQLGQKVLAHNRTSRAEARSRVVRVLESVLIPLPAKRARQYPHELSGGMRQRVMIAMALLGEAEVILADEPTTALDVSVQKQVMDLLTAINREKGAAVVLVSHDLALVAQVTTRIVVMYAGRIVEEGTTADIVGKPLHPYTQMLLGAVPDLSRGTDEPLTAIPGVPPKPEELTGGCSFAPRCPLATDRCRAEEPSLQRGPDGRAAACWLVNDAVPAPSAARSAV</sequence>
<gene>
    <name evidence="15" type="ORF">JOF56_009621</name>
</gene>
<dbReference type="CDD" id="cd03257">
    <property type="entry name" value="ABC_NikE_OppD_transporters"/>
    <property type="match status" value="1"/>
</dbReference>
<evidence type="ECO:0000313" key="16">
    <source>
        <dbReference type="Proteomes" id="UP001519332"/>
    </source>
</evidence>
<dbReference type="PANTHER" id="PTHR43297:SF2">
    <property type="entry name" value="DIPEPTIDE TRANSPORT ATP-BINDING PROTEIN DPPD"/>
    <property type="match status" value="1"/>
</dbReference>
<reference evidence="15 16" key="1">
    <citation type="submission" date="2021-03" db="EMBL/GenBank/DDBJ databases">
        <title>Sequencing the genomes of 1000 actinobacteria strains.</title>
        <authorList>
            <person name="Klenk H.-P."/>
        </authorList>
    </citation>
    <scope>NUCLEOTIDE SEQUENCE [LARGE SCALE GENOMIC DNA]</scope>
    <source>
        <strain evidence="15 16">DSM 46670</strain>
    </source>
</reference>
<dbReference type="Proteomes" id="UP001519332">
    <property type="component" value="Unassembled WGS sequence"/>
</dbReference>
<protein>
    <submittedName>
        <fullName evidence="15">Oligopeptide/dipeptide ABC transporter ATP-binding protein</fullName>
    </submittedName>
</protein>
<dbReference type="EMBL" id="JAGINW010000001">
    <property type="protein sequence ID" value="MBP2329236.1"/>
    <property type="molecule type" value="Genomic_DNA"/>
</dbReference>
<evidence type="ECO:0000256" key="3">
    <source>
        <dbReference type="ARBA" id="ARBA00005417"/>
    </source>
</evidence>
<keyword evidence="5" id="KW-1003">Cell membrane</keyword>
<dbReference type="GO" id="GO:0005524">
    <property type="term" value="F:ATP binding"/>
    <property type="evidence" value="ECO:0007669"/>
    <property type="project" value="UniProtKB-KW"/>
</dbReference>
<dbReference type="NCBIfam" id="TIGR01727">
    <property type="entry name" value="oligo_HPY"/>
    <property type="match status" value="1"/>
</dbReference>
<dbReference type="InterPro" id="IPR035906">
    <property type="entry name" value="MetI-like_sf"/>
</dbReference>
<name>A0ABS4TXV8_9PSEU</name>
<accession>A0ABS4TXV8</accession>
<evidence type="ECO:0000259" key="14">
    <source>
        <dbReference type="PROSITE" id="PS50928"/>
    </source>
</evidence>
<comment type="subcellular location">
    <subcellularLocation>
        <location evidence="11">Cell membrane</location>
        <topology evidence="11">Multi-pass membrane protein</topology>
    </subcellularLocation>
    <subcellularLocation>
        <location evidence="2">Cell membrane</location>
        <topology evidence="2">Peripheral membrane protein</topology>
    </subcellularLocation>
    <subcellularLocation>
        <location evidence="1">Membrane</location>
        <topology evidence="1">Multi-pass membrane protein</topology>
    </subcellularLocation>
</comment>
<dbReference type="InterPro" id="IPR013563">
    <property type="entry name" value="Oligopep_ABC_C"/>
</dbReference>
<evidence type="ECO:0000256" key="8">
    <source>
        <dbReference type="ARBA" id="ARBA00022840"/>
    </source>
</evidence>
<dbReference type="InterPro" id="IPR000515">
    <property type="entry name" value="MetI-like"/>
</dbReference>
<keyword evidence="6 11" id="KW-0812">Transmembrane</keyword>
<keyword evidence="4 11" id="KW-0813">Transport</keyword>
<keyword evidence="7" id="KW-0547">Nucleotide-binding</keyword>
<dbReference type="Gene3D" id="1.10.3720.10">
    <property type="entry name" value="MetI-like"/>
    <property type="match status" value="1"/>
</dbReference>
<feature type="transmembrane region" description="Helical" evidence="11">
    <location>
        <begin position="20"/>
        <end position="40"/>
    </location>
</feature>
<dbReference type="PROSITE" id="PS50928">
    <property type="entry name" value="ABC_TM1"/>
    <property type="match status" value="1"/>
</dbReference>
<dbReference type="InterPro" id="IPR027417">
    <property type="entry name" value="P-loop_NTPase"/>
</dbReference>
<feature type="transmembrane region" description="Helical" evidence="11">
    <location>
        <begin position="243"/>
        <end position="268"/>
    </location>
</feature>
<evidence type="ECO:0000256" key="2">
    <source>
        <dbReference type="ARBA" id="ARBA00004202"/>
    </source>
</evidence>
<evidence type="ECO:0000256" key="9">
    <source>
        <dbReference type="ARBA" id="ARBA00022989"/>
    </source>
</evidence>
<dbReference type="Gene3D" id="3.40.50.300">
    <property type="entry name" value="P-loop containing nucleotide triphosphate hydrolases"/>
    <property type="match status" value="1"/>
</dbReference>
<comment type="similarity">
    <text evidence="11">Belongs to the binding-protein-dependent transport system permease family.</text>
</comment>
<evidence type="ECO:0000313" key="15">
    <source>
        <dbReference type="EMBL" id="MBP2329236.1"/>
    </source>
</evidence>
<evidence type="ECO:0000256" key="12">
    <source>
        <dbReference type="SAM" id="MobiDB-lite"/>
    </source>
</evidence>